<reference evidence="2" key="1">
    <citation type="submission" date="2020-11" db="EMBL/GenBank/DDBJ databases">
        <authorList>
            <person name="Tran Van P."/>
        </authorList>
    </citation>
    <scope>NUCLEOTIDE SEQUENCE</scope>
</reference>
<dbReference type="AlphaFoldDB" id="A0A7R9BML8"/>
<proteinExistence type="predicted"/>
<gene>
    <name evidence="2" type="ORF">NMOB1V02_LOCUS5856</name>
</gene>
<evidence type="ECO:0000256" key="1">
    <source>
        <dbReference type="SAM" id="MobiDB-lite"/>
    </source>
</evidence>
<keyword evidence="3" id="KW-1185">Reference proteome</keyword>
<dbReference type="EMBL" id="CAJPEX010001128">
    <property type="protein sequence ID" value="CAG0918297.1"/>
    <property type="molecule type" value="Genomic_DNA"/>
</dbReference>
<evidence type="ECO:0000313" key="2">
    <source>
        <dbReference type="EMBL" id="CAD7278145.1"/>
    </source>
</evidence>
<accession>A0A7R9BML8</accession>
<sequence>MVSIASCFTDTQLKEEKKGLTKLFPRCFFPYWSDYANLELLCAKIFLLPSSTATSPSEKESEQTAMNCQTDLFDRKENGKNNVHKVQPKLPHPNPVS</sequence>
<organism evidence="2">
    <name type="scientific">Notodromas monacha</name>
    <dbReference type="NCBI Taxonomy" id="399045"/>
    <lineage>
        <taxon>Eukaryota</taxon>
        <taxon>Metazoa</taxon>
        <taxon>Ecdysozoa</taxon>
        <taxon>Arthropoda</taxon>
        <taxon>Crustacea</taxon>
        <taxon>Oligostraca</taxon>
        <taxon>Ostracoda</taxon>
        <taxon>Podocopa</taxon>
        <taxon>Podocopida</taxon>
        <taxon>Cypridocopina</taxon>
        <taxon>Cypridoidea</taxon>
        <taxon>Cyprididae</taxon>
        <taxon>Notodromas</taxon>
    </lineage>
</organism>
<dbReference type="Proteomes" id="UP000678499">
    <property type="component" value="Unassembled WGS sequence"/>
</dbReference>
<evidence type="ECO:0000313" key="3">
    <source>
        <dbReference type="Proteomes" id="UP000678499"/>
    </source>
</evidence>
<feature type="region of interest" description="Disordered" evidence="1">
    <location>
        <begin position="76"/>
        <end position="97"/>
    </location>
</feature>
<protein>
    <submittedName>
        <fullName evidence="2">Uncharacterized protein</fullName>
    </submittedName>
</protein>
<dbReference type="EMBL" id="OA883165">
    <property type="protein sequence ID" value="CAD7278145.1"/>
    <property type="molecule type" value="Genomic_DNA"/>
</dbReference>
<name>A0A7R9BML8_9CRUS</name>